<evidence type="ECO:0000313" key="2">
    <source>
        <dbReference type="Proteomes" id="UP001384579"/>
    </source>
</evidence>
<gene>
    <name evidence="1" type="ORF">WMG39_29615</name>
</gene>
<proteinExistence type="predicted"/>
<accession>A0ABU8YXE6</accession>
<reference evidence="1 2" key="1">
    <citation type="journal article" date="2020" name="Harmful Algae">
        <title>Molecular and morphological characterization of a novel dihydroanatoxin-a producing Microcoleus species (cyanobacteria) from the Russian River, California, USA.</title>
        <authorList>
            <person name="Conklin K.Y."/>
            <person name="Stancheva R."/>
            <person name="Otten T.G."/>
            <person name="Fadness R."/>
            <person name="Boyer G.L."/>
            <person name="Read B."/>
            <person name="Zhang X."/>
            <person name="Sheath R.G."/>
        </authorList>
    </citation>
    <scope>NUCLEOTIDE SEQUENCE [LARGE SCALE GENOMIC DNA]</scope>
    <source>
        <strain evidence="1 2">PTRS2</strain>
    </source>
</reference>
<organism evidence="1 2">
    <name type="scientific">Microcoleus anatoxicus PTRS2</name>
    <dbReference type="NCBI Taxonomy" id="2705321"/>
    <lineage>
        <taxon>Bacteria</taxon>
        <taxon>Bacillati</taxon>
        <taxon>Cyanobacteriota</taxon>
        <taxon>Cyanophyceae</taxon>
        <taxon>Oscillatoriophycideae</taxon>
        <taxon>Oscillatoriales</taxon>
        <taxon>Microcoleaceae</taxon>
        <taxon>Microcoleus</taxon>
        <taxon>Microcoleus anatoxicus</taxon>
    </lineage>
</organism>
<evidence type="ECO:0008006" key="3">
    <source>
        <dbReference type="Google" id="ProtNLM"/>
    </source>
</evidence>
<keyword evidence="2" id="KW-1185">Reference proteome</keyword>
<dbReference type="Proteomes" id="UP001384579">
    <property type="component" value="Unassembled WGS sequence"/>
</dbReference>
<dbReference type="RefSeq" id="WP_340526350.1">
    <property type="nucleotide sequence ID" value="NZ_JBBLXS010000861.1"/>
</dbReference>
<protein>
    <recommendedName>
        <fullName evidence="3">Transposase</fullName>
    </recommendedName>
</protein>
<dbReference type="EMBL" id="JBBLXS010000861">
    <property type="protein sequence ID" value="MEK0188973.1"/>
    <property type="molecule type" value="Genomic_DNA"/>
</dbReference>
<name>A0ABU8YXE6_9CYAN</name>
<evidence type="ECO:0000313" key="1">
    <source>
        <dbReference type="EMBL" id="MEK0188973.1"/>
    </source>
</evidence>
<comment type="caution">
    <text evidence="1">The sequence shown here is derived from an EMBL/GenBank/DDBJ whole genome shotgun (WGS) entry which is preliminary data.</text>
</comment>
<sequence>MLGESEFNHLLNKYVPKLGSQQVTRIKEAAAIVFYHQQTDCPVVQTLCCDDAPQFKLITADRALCWVHEGRHYKKLSPVFHCHQVILGLFIDDFWDYYRELLAYKDAPSPEAALLLRSKFRRLFETQSG</sequence>